<name>A0A448X2Q0_9PLAT</name>
<dbReference type="AlphaFoldDB" id="A0A448X2Q0"/>
<keyword evidence="4" id="KW-1185">Reference proteome</keyword>
<dbReference type="Pfam" id="PF25574">
    <property type="entry name" value="TPR_IMB1"/>
    <property type="match status" value="1"/>
</dbReference>
<dbReference type="Gene3D" id="1.25.10.10">
    <property type="entry name" value="Leucine-rich Repeat Variant"/>
    <property type="match status" value="1"/>
</dbReference>
<dbReference type="Proteomes" id="UP000784294">
    <property type="component" value="Unassembled WGS sequence"/>
</dbReference>
<dbReference type="EMBL" id="CAAALY010079999">
    <property type="protein sequence ID" value="VEL26402.1"/>
    <property type="molecule type" value="Genomic_DNA"/>
</dbReference>
<reference evidence="3" key="1">
    <citation type="submission" date="2018-11" db="EMBL/GenBank/DDBJ databases">
        <authorList>
            <consortium name="Pathogen Informatics"/>
        </authorList>
    </citation>
    <scope>NUCLEOTIDE SEQUENCE</scope>
</reference>
<dbReference type="OrthoDB" id="10263328at2759"/>
<organism evidence="3 4">
    <name type="scientific">Protopolystoma xenopodis</name>
    <dbReference type="NCBI Taxonomy" id="117903"/>
    <lineage>
        <taxon>Eukaryota</taxon>
        <taxon>Metazoa</taxon>
        <taxon>Spiralia</taxon>
        <taxon>Lophotrochozoa</taxon>
        <taxon>Platyhelminthes</taxon>
        <taxon>Monogenea</taxon>
        <taxon>Polyopisthocotylea</taxon>
        <taxon>Polystomatidea</taxon>
        <taxon>Polystomatidae</taxon>
        <taxon>Protopolystoma</taxon>
    </lineage>
</organism>
<feature type="domain" description="Importin subunit beta-1/Transportin-1-like TPR repeats" evidence="2">
    <location>
        <begin position="2"/>
        <end position="62"/>
    </location>
</feature>
<sequence length="123" mass="13093">MITPYVPYIISFIQHVGLDSISTEDLISSCCGLIGDLITSFGASLLELVETEAISNVLTKGRRCKMSKRKSLAIWATREIKKLKNSIQSAGEQQAAAAVARAHTSESLAAEQVVGASAGLNNK</sequence>
<protein>
    <recommendedName>
        <fullName evidence="2">Importin subunit beta-1/Transportin-1-like TPR repeats domain-containing protein</fullName>
    </recommendedName>
</protein>
<comment type="caution">
    <text evidence="3">The sequence shown here is derived from an EMBL/GenBank/DDBJ whole genome shotgun (WGS) entry which is preliminary data.</text>
</comment>
<dbReference type="InterPro" id="IPR058584">
    <property type="entry name" value="IMB1_TNPO1-like_TPR"/>
</dbReference>
<evidence type="ECO:0000313" key="4">
    <source>
        <dbReference type="Proteomes" id="UP000784294"/>
    </source>
</evidence>
<evidence type="ECO:0000259" key="2">
    <source>
        <dbReference type="Pfam" id="PF25574"/>
    </source>
</evidence>
<proteinExistence type="predicted"/>
<evidence type="ECO:0000256" key="1">
    <source>
        <dbReference type="ARBA" id="ARBA00022737"/>
    </source>
</evidence>
<keyword evidence="1" id="KW-0677">Repeat</keyword>
<dbReference type="InterPro" id="IPR011989">
    <property type="entry name" value="ARM-like"/>
</dbReference>
<evidence type="ECO:0000313" key="3">
    <source>
        <dbReference type="EMBL" id="VEL26402.1"/>
    </source>
</evidence>
<accession>A0A448X2Q0</accession>
<gene>
    <name evidence="3" type="ORF">PXEA_LOCUS19842</name>
</gene>